<proteinExistence type="predicted"/>
<evidence type="ECO:0000259" key="1">
    <source>
        <dbReference type="PROSITE" id="PS50181"/>
    </source>
</evidence>
<evidence type="ECO:0000313" key="3">
    <source>
        <dbReference type="Proteomes" id="UP001305647"/>
    </source>
</evidence>
<dbReference type="PROSITE" id="PS50181">
    <property type="entry name" value="FBOX"/>
    <property type="match status" value="1"/>
</dbReference>
<evidence type="ECO:0000313" key="2">
    <source>
        <dbReference type="EMBL" id="KAK4105943.1"/>
    </source>
</evidence>
<reference evidence="2" key="2">
    <citation type="submission" date="2023-05" db="EMBL/GenBank/DDBJ databases">
        <authorList>
            <consortium name="Lawrence Berkeley National Laboratory"/>
            <person name="Steindorff A."/>
            <person name="Hensen N."/>
            <person name="Bonometti L."/>
            <person name="Westerberg I."/>
            <person name="Brannstrom I.O."/>
            <person name="Guillou S."/>
            <person name="Cros-Aarteil S."/>
            <person name="Calhoun S."/>
            <person name="Haridas S."/>
            <person name="Kuo A."/>
            <person name="Mondo S."/>
            <person name="Pangilinan J."/>
            <person name="Riley R."/>
            <person name="Labutti K."/>
            <person name="Andreopoulos B."/>
            <person name="Lipzen A."/>
            <person name="Chen C."/>
            <person name="Yanf M."/>
            <person name="Daum C."/>
            <person name="Ng V."/>
            <person name="Clum A."/>
            <person name="Ohm R."/>
            <person name="Martin F."/>
            <person name="Silar P."/>
            <person name="Natvig D."/>
            <person name="Lalanne C."/>
            <person name="Gautier V."/>
            <person name="Ament-Velasquez S.L."/>
            <person name="Kruys A."/>
            <person name="Hutchinson M.I."/>
            <person name="Powell A.J."/>
            <person name="Barry K."/>
            <person name="Miller A.N."/>
            <person name="Grigoriev I.V."/>
            <person name="Debuchy R."/>
            <person name="Gladieux P."/>
            <person name="Thoren M.H."/>
            <person name="Johannesson H."/>
        </authorList>
    </citation>
    <scope>NUCLEOTIDE SEQUENCE</scope>
    <source>
        <strain evidence="2">CBS 757.83</strain>
    </source>
</reference>
<reference evidence="2" key="1">
    <citation type="journal article" date="2023" name="Mol. Phylogenet. Evol.">
        <title>Genome-scale phylogeny and comparative genomics of the fungal order Sordariales.</title>
        <authorList>
            <person name="Hensen N."/>
            <person name="Bonometti L."/>
            <person name="Westerberg I."/>
            <person name="Brannstrom I.O."/>
            <person name="Guillou S."/>
            <person name="Cros-Aarteil S."/>
            <person name="Calhoun S."/>
            <person name="Haridas S."/>
            <person name="Kuo A."/>
            <person name="Mondo S."/>
            <person name="Pangilinan J."/>
            <person name="Riley R."/>
            <person name="LaButti K."/>
            <person name="Andreopoulos B."/>
            <person name="Lipzen A."/>
            <person name="Chen C."/>
            <person name="Yan M."/>
            <person name="Daum C."/>
            <person name="Ng V."/>
            <person name="Clum A."/>
            <person name="Steindorff A."/>
            <person name="Ohm R.A."/>
            <person name="Martin F."/>
            <person name="Silar P."/>
            <person name="Natvig D.O."/>
            <person name="Lalanne C."/>
            <person name="Gautier V."/>
            <person name="Ament-Velasquez S.L."/>
            <person name="Kruys A."/>
            <person name="Hutchinson M.I."/>
            <person name="Powell A.J."/>
            <person name="Barry K."/>
            <person name="Miller A.N."/>
            <person name="Grigoriev I.V."/>
            <person name="Debuchy R."/>
            <person name="Gladieux P."/>
            <person name="Hiltunen Thoren M."/>
            <person name="Johannesson H."/>
        </authorList>
    </citation>
    <scope>NUCLEOTIDE SEQUENCE</scope>
    <source>
        <strain evidence="2">CBS 757.83</strain>
    </source>
</reference>
<dbReference type="EMBL" id="MU863625">
    <property type="protein sequence ID" value="KAK4105943.1"/>
    <property type="molecule type" value="Genomic_DNA"/>
</dbReference>
<dbReference type="Proteomes" id="UP001305647">
    <property type="component" value="Unassembled WGS sequence"/>
</dbReference>
<name>A0AAN6T5X1_9PEZI</name>
<protein>
    <recommendedName>
        <fullName evidence="1">F-box domain-containing protein</fullName>
    </recommendedName>
</protein>
<organism evidence="2 3">
    <name type="scientific">Parathielavia hyrcaniae</name>
    <dbReference type="NCBI Taxonomy" id="113614"/>
    <lineage>
        <taxon>Eukaryota</taxon>
        <taxon>Fungi</taxon>
        <taxon>Dikarya</taxon>
        <taxon>Ascomycota</taxon>
        <taxon>Pezizomycotina</taxon>
        <taxon>Sordariomycetes</taxon>
        <taxon>Sordariomycetidae</taxon>
        <taxon>Sordariales</taxon>
        <taxon>Chaetomiaceae</taxon>
        <taxon>Parathielavia</taxon>
    </lineage>
</organism>
<accession>A0AAN6T5X1</accession>
<sequence length="384" mass="44253">MSDSSFIFNRLPREICDKITGFLRAKDRGNMALASKKMEEVCRARRWEDVRFQSLSLRGLSEDLQWFITKHATDQAMPCTRPLFTEYIRGATIDMRHQRITYGVDTELSREPETAFRLASYHIQGVELERYDPPPPLPWRILRAISLMSNLQYLCLLFCKSAAAKAFGCSTQLVPDQVDALRKELRSLYGQNESWPSVRHLCVNHGHDGLADVLAKLGVEIITHMVPNLQGLHLNYGTRCKLFKAAEATHRGLRRLAIALHESEVSRGFGAMDASPVRRIYQAFPDLNTLVLLEQSPREDCHDEEEARKREMELSPRQMESIGAYRLVWHDELIRRFESVDHLRAVAVLSLYPYYYKGRRNAGNQPFRVSMENARKGVTLTWTK</sequence>
<dbReference type="InterPro" id="IPR001810">
    <property type="entry name" value="F-box_dom"/>
</dbReference>
<dbReference type="AlphaFoldDB" id="A0AAN6T5X1"/>
<gene>
    <name evidence="2" type="ORF">N658DRAFT_483323</name>
</gene>
<comment type="caution">
    <text evidence="2">The sequence shown here is derived from an EMBL/GenBank/DDBJ whole genome shotgun (WGS) entry which is preliminary data.</text>
</comment>
<feature type="domain" description="F-box" evidence="1">
    <location>
        <begin position="5"/>
        <end position="55"/>
    </location>
</feature>
<keyword evidence="3" id="KW-1185">Reference proteome</keyword>